<sequence length="54" mass="6970">MINIYFYKPFSLWNKACNIIIITIKFIFFTLWILNLYFIRIFYWYKRRILFAKF</sequence>
<dbReference type="AlphaFoldDB" id="Q199Z3"/>
<organism evidence="2">
    <name type="scientific">Campylobacter jejuni</name>
    <dbReference type="NCBI Taxonomy" id="197"/>
    <lineage>
        <taxon>Bacteria</taxon>
        <taxon>Pseudomonadati</taxon>
        <taxon>Campylobacterota</taxon>
        <taxon>Epsilonproteobacteria</taxon>
        <taxon>Campylobacterales</taxon>
        <taxon>Campylobacteraceae</taxon>
        <taxon>Campylobacter</taxon>
    </lineage>
</organism>
<protein>
    <submittedName>
        <fullName evidence="2">Uncharacterized protein orf16</fullName>
    </submittedName>
</protein>
<keyword evidence="1" id="KW-0812">Transmembrane</keyword>
<keyword evidence="1" id="KW-0472">Membrane</keyword>
<evidence type="ECO:0000256" key="1">
    <source>
        <dbReference type="SAM" id="Phobius"/>
    </source>
</evidence>
<name>Q199Z3_CAMJU</name>
<keyword evidence="1" id="KW-1133">Transmembrane helix</keyword>
<dbReference type="EMBL" id="DQ535890">
    <property type="protein sequence ID" value="ABF93230.1"/>
    <property type="molecule type" value="Genomic_DNA"/>
</dbReference>
<accession>Q199Z3</accession>
<gene>
    <name evidence="2" type="primary">orf16</name>
</gene>
<evidence type="ECO:0000313" key="2">
    <source>
        <dbReference type="EMBL" id="ABF93230.1"/>
    </source>
</evidence>
<proteinExistence type="predicted"/>
<feature type="transmembrane region" description="Helical" evidence="1">
    <location>
        <begin position="20"/>
        <end position="45"/>
    </location>
</feature>
<reference evidence="2" key="1">
    <citation type="submission" date="2006-05" db="EMBL/GenBank/DDBJ databases">
        <title>Sequencing of Campylobacter jejuni LL LOS locus.</title>
        <authorList>
            <person name="Jiang H."/>
            <person name="Gu Y."/>
            <person name="Zhang M."/>
            <person name="Zhang J."/>
        </authorList>
    </citation>
    <scope>NUCLEOTIDE SEQUENCE</scope>
    <source>
        <strain evidence="2">LL</strain>
    </source>
</reference>